<sequence>IDNYKNVFNSEQRVLPLLSLLTSEIINHLKGEENKLKVRGLNNAIDDCLHCFELLSVVASLVFFQIRFQLGDKDLKLKIKQIILGILGWEPEPLHPIQTPNFLSPRLRKKAWLTTLGMDVLSFRMMDSIQEAKYVHIDGDVGNDNPKTHVWYSKDTADQMSIGRQHANHDTSNRDKIEEHIKAQFGEPLIILHDKGEASVHIDIFVYPPTKERPFGLMITSGMSERPMDAPPDAWKTWPIDFNKAPEEMREVLSCKYAELLVKLPTDWPLPKPGGQLKNDEFFWPIEELHYLIRYVHREHEWLWDGHTMRSSSLTFAPNTKLAGWVFIYPPHLPPTFGMLKINSSKVICFLQIVPAYMEEIQYAMQNGTKKLLDKFREENIPDFIDIRRKNLCQ</sequence>
<dbReference type="InterPro" id="IPR037181">
    <property type="entry name" value="SUFU_N"/>
</dbReference>
<dbReference type="EMBL" id="LAZR01051324">
    <property type="protein sequence ID" value="KKK85410.1"/>
    <property type="molecule type" value="Genomic_DNA"/>
</dbReference>
<dbReference type="SUPFAM" id="SSF103359">
    <property type="entry name" value="Suppressor of Fused, N-terminal domain"/>
    <property type="match status" value="1"/>
</dbReference>
<dbReference type="Pfam" id="PF05076">
    <property type="entry name" value="SUFU"/>
    <property type="match status" value="1"/>
</dbReference>
<dbReference type="AlphaFoldDB" id="A0A0F8ZHC2"/>
<reference evidence="2" key="1">
    <citation type="journal article" date="2015" name="Nature">
        <title>Complex archaea that bridge the gap between prokaryotes and eukaryotes.</title>
        <authorList>
            <person name="Spang A."/>
            <person name="Saw J.H."/>
            <person name="Jorgensen S.L."/>
            <person name="Zaremba-Niedzwiedzka K."/>
            <person name="Martijn J."/>
            <person name="Lind A.E."/>
            <person name="van Eijk R."/>
            <person name="Schleper C."/>
            <person name="Guy L."/>
            <person name="Ettema T.J."/>
        </authorList>
    </citation>
    <scope>NUCLEOTIDE SEQUENCE</scope>
</reference>
<feature type="non-terminal residue" evidence="2">
    <location>
        <position position="1"/>
    </location>
</feature>
<gene>
    <name evidence="2" type="ORF">LCGC14_2773580</name>
</gene>
<name>A0A0F8ZHC2_9ZZZZ</name>
<feature type="domain" description="Suppressor of fused-like" evidence="1">
    <location>
        <begin position="200"/>
        <end position="390"/>
    </location>
</feature>
<accession>A0A0F8ZHC2</accession>
<organism evidence="2">
    <name type="scientific">marine sediment metagenome</name>
    <dbReference type="NCBI Taxonomy" id="412755"/>
    <lineage>
        <taxon>unclassified sequences</taxon>
        <taxon>metagenomes</taxon>
        <taxon>ecological metagenomes</taxon>
    </lineage>
</organism>
<comment type="caution">
    <text evidence="2">The sequence shown here is derived from an EMBL/GenBank/DDBJ whole genome shotgun (WGS) entry which is preliminary data.</text>
</comment>
<evidence type="ECO:0000259" key="1">
    <source>
        <dbReference type="Pfam" id="PF05076"/>
    </source>
</evidence>
<evidence type="ECO:0000313" key="2">
    <source>
        <dbReference type="EMBL" id="KKK85410.1"/>
    </source>
</evidence>
<protein>
    <recommendedName>
        <fullName evidence="1">Suppressor of fused-like domain-containing protein</fullName>
    </recommendedName>
</protein>
<dbReference type="InterPro" id="IPR020941">
    <property type="entry name" value="SUFU-like_domain"/>
</dbReference>
<proteinExistence type="predicted"/>